<evidence type="ECO:0000256" key="3">
    <source>
        <dbReference type="ARBA" id="ARBA00019077"/>
    </source>
</evidence>
<keyword evidence="8" id="KW-1003">Cell membrane</keyword>
<sequence>MNKTTYTIGINLYRFLIKLAAPFNKKASNMIEGRKNWRQKLTTTLNSVSQSKVWFHCASLGEFEQARPLIEKLSDNNICIIVSFFSPSGYEVRKNYEKADLVTYLPFDTKSNASDFIDLIKPDLVLFTKYEFWHYFLEELDSRNIPTILFSAIFRSSQEFFKPSGDFFRNMLKKFDFLYVQNKKSKELLHGIGLSDNVKIAGDTRFDRVIDTCNSVKKIPLVEKFKGNNKLLIVGSSWPEDINALQKFFNSLPNDVKVIIAPHEISEKSINKLESSLPQKTMRYSKVSEKILDSSDSDFLIIDNFGMLASVYQYGEISFIGGAFKDGLHNILEAATFGMPVLFGNKNYKKFNEAILLIEEGGAFPIADSDEAESLLKKLFLQDGERERISKISYDFVRKNKGATDQILKYVEKVLYSGHD</sequence>
<name>A0A4D7JI44_9BACT</name>
<dbReference type="GO" id="GO:0009244">
    <property type="term" value="P:lipopolysaccharide core region biosynthetic process"/>
    <property type="evidence" value="ECO:0007669"/>
    <property type="project" value="UniProtKB-UniRule"/>
</dbReference>
<evidence type="ECO:0000256" key="5">
    <source>
        <dbReference type="ARBA" id="ARBA00031445"/>
    </source>
</evidence>
<evidence type="ECO:0000313" key="10">
    <source>
        <dbReference type="EMBL" id="QCK14377.1"/>
    </source>
</evidence>
<keyword evidence="11" id="KW-1185">Reference proteome</keyword>
<protein>
    <recommendedName>
        <fullName evidence="3 8">3-deoxy-D-manno-octulosonic acid transferase</fullName>
        <shortName evidence="8">Kdo transferase</shortName>
        <ecNumber evidence="2 8">2.4.99.12</ecNumber>
    </recommendedName>
    <alternativeName>
        <fullName evidence="5 8">Lipid IV(A) 3-deoxy-D-manno-octulosonic acid transferase</fullName>
    </alternativeName>
</protein>
<evidence type="ECO:0000256" key="2">
    <source>
        <dbReference type="ARBA" id="ARBA00012621"/>
    </source>
</evidence>
<reference evidence="10 11" key="1">
    <citation type="submission" date="2018-04" db="EMBL/GenBank/DDBJ databases">
        <title>Complete genome uncultured novel isolate.</title>
        <authorList>
            <person name="Merlino G."/>
        </authorList>
    </citation>
    <scope>NUCLEOTIDE SEQUENCE [LARGE SCALE GENOMIC DNA]</scope>
    <source>
        <strain evidence="11">R1DC9</strain>
    </source>
</reference>
<dbReference type="KEGG" id="fpf:DCC35_06290"/>
<dbReference type="Gene3D" id="3.40.50.11720">
    <property type="entry name" value="3-Deoxy-D-manno-octulosonic-acid transferase, N-terminal domain"/>
    <property type="match status" value="1"/>
</dbReference>
<dbReference type="InterPro" id="IPR039901">
    <property type="entry name" value="Kdotransferase"/>
</dbReference>
<evidence type="ECO:0000259" key="9">
    <source>
        <dbReference type="Pfam" id="PF04413"/>
    </source>
</evidence>
<dbReference type="UniPathway" id="UPA00958"/>
<comment type="function">
    <text evidence="8">Involved in lipopolysaccharide (LPS) biosynthesis. Catalyzes the transfer of 3-deoxy-D-manno-octulosonate (Kdo) residue(s) from CMP-Kdo to lipid IV(A), the tetraacyldisaccharide-1,4'-bisphosphate precursor of lipid A.</text>
</comment>
<dbReference type="InterPro" id="IPR038107">
    <property type="entry name" value="Glycos_transf_N_sf"/>
</dbReference>
<evidence type="ECO:0000313" key="11">
    <source>
        <dbReference type="Proteomes" id="UP000298616"/>
    </source>
</evidence>
<dbReference type="EC" id="2.4.99.12" evidence="2 8"/>
<evidence type="ECO:0000256" key="1">
    <source>
        <dbReference type="ARBA" id="ARBA00004713"/>
    </source>
</evidence>
<dbReference type="Gene3D" id="3.40.50.2000">
    <property type="entry name" value="Glycogen Phosphorylase B"/>
    <property type="match status" value="1"/>
</dbReference>
<dbReference type="Pfam" id="PF04413">
    <property type="entry name" value="Glycos_transf_N"/>
    <property type="match status" value="1"/>
</dbReference>
<dbReference type="PANTHER" id="PTHR42755">
    <property type="entry name" value="3-DEOXY-MANNO-OCTULOSONATE CYTIDYLYLTRANSFERASE"/>
    <property type="match status" value="1"/>
</dbReference>
<comment type="pathway">
    <text evidence="1 8">Bacterial outer membrane biogenesis; LPS core biosynthesis.</text>
</comment>
<dbReference type="GO" id="GO:0043842">
    <property type="term" value="F:Kdo transferase activity"/>
    <property type="evidence" value="ECO:0007669"/>
    <property type="project" value="UniProtKB-EC"/>
</dbReference>
<dbReference type="RefSeq" id="WP_137089966.1">
    <property type="nucleotide sequence ID" value="NZ_CP028923.1"/>
</dbReference>
<dbReference type="EMBL" id="CP028923">
    <property type="protein sequence ID" value="QCK14377.1"/>
    <property type="molecule type" value="Genomic_DNA"/>
</dbReference>
<dbReference type="GO" id="GO:0005886">
    <property type="term" value="C:plasma membrane"/>
    <property type="evidence" value="ECO:0007669"/>
    <property type="project" value="UniProtKB-SubCell"/>
</dbReference>
<evidence type="ECO:0000256" key="7">
    <source>
        <dbReference type="PIRSR" id="PIRSR639901-1"/>
    </source>
</evidence>
<evidence type="ECO:0000256" key="4">
    <source>
        <dbReference type="ARBA" id="ARBA00022679"/>
    </source>
</evidence>
<keyword evidence="8" id="KW-0472">Membrane</keyword>
<proteinExistence type="inferred from homology"/>
<evidence type="ECO:0000256" key="8">
    <source>
        <dbReference type="RuleBase" id="RU365103"/>
    </source>
</evidence>
<comment type="subcellular location">
    <subcellularLocation>
        <location evidence="8">Cell membrane</location>
    </subcellularLocation>
</comment>
<feature type="active site" description="Proton acceptor" evidence="7">
    <location>
        <position position="62"/>
    </location>
</feature>
<keyword evidence="4 8" id="KW-0808">Transferase</keyword>
<comment type="catalytic activity">
    <reaction evidence="6 8">
        <text>lipid IVA (E. coli) + CMP-3-deoxy-beta-D-manno-octulosonate = alpha-Kdo-(2-&gt;6)-lipid IVA (E. coli) + CMP + H(+)</text>
        <dbReference type="Rhea" id="RHEA:28066"/>
        <dbReference type="ChEBI" id="CHEBI:15378"/>
        <dbReference type="ChEBI" id="CHEBI:58603"/>
        <dbReference type="ChEBI" id="CHEBI:60364"/>
        <dbReference type="ChEBI" id="CHEBI:60377"/>
        <dbReference type="ChEBI" id="CHEBI:85987"/>
        <dbReference type="EC" id="2.4.99.12"/>
    </reaction>
</comment>
<comment type="similarity">
    <text evidence="8">Belongs to the glycosyltransferase group 1 family.</text>
</comment>
<keyword evidence="8" id="KW-0448">Lipopolysaccharide biosynthesis</keyword>
<dbReference type="SUPFAM" id="SSF53756">
    <property type="entry name" value="UDP-Glycosyltransferase/glycogen phosphorylase"/>
    <property type="match status" value="1"/>
</dbReference>
<organism evidence="10 11">
    <name type="scientific">Mangrovivirga cuniculi</name>
    <dbReference type="NCBI Taxonomy" id="2715131"/>
    <lineage>
        <taxon>Bacteria</taxon>
        <taxon>Pseudomonadati</taxon>
        <taxon>Bacteroidota</taxon>
        <taxon>Cytophagia</taxon>
        <taxon>Cytophagales</taxon>
        <taxon>Mangrovivirgaceae</taxon>
        <taxon>Mangrovivirga</taxon>
    </lineage>
</organism>
<accession>A0A4D7JI44</accession>
<evidence type="ECO:0000256" key="6">
    <source>
        <dbReference type="ARBA" id="ARBA00049183"/>
    </source>
</evidence>
<feature type="domain" description="3-deoxy-D-manno-octulosonic-acid transferase N-terminal" evidence="9">
    <location>
        <begin position="36"/>
        <end position="207"/>
    </location>
</feature>
<dbReference type="Proteomes" id="UP000298616">
    <property type="component" value="Chromosome"/>
</dbReference>
<dbReference type="PANTHER" id="PTHR42755:SF1">
    <property type="entry name" value="3-DEOXY-D-MANNO-OCTULOSONIC ACID TRANSFERASE, MITOCHONDRIAL-RELATED"/>
    <property type="match status" value="1"/>
</dbReference>
<dbReference type="InterPro" id="IPR007507">
    <property type="entry name" value="Glycos_transf_N"/>
</dbReference>
<dbReference type="OrthoDB" id="9789797at2"/>
<gene>
    <name evidence="10" type="ORF">DCC35_06290</name>
</gene>
<dbReference type="GO" id="GO:0009245">
    <property type="term" value="P:lipid A biosynthetic process"/>
    <property type="evidence" value="ECO:0007669"/>
    <property type="project" value="TreeGrafter"/>
</dbReference>
<dbReference type="AlphaFoldDB" id="A0A4D7JI44"/>